<proteinExistence type="predicted"/>
<dbReference type="SUPFAM" id="SSF47336">
    <property type="entry name" value="ACP-like"/>
    <property type="match status" value="1"/>
</dbReference>
<protein>
    <submittedName>
        <fullName evidence="2">Acyl carrier protein</fullName>
    </submittedName>
</protein>
<name>A0A6V8MPR0_9BACT</name>
<organism evidence="2 3">
    <name type="scientific">Geomonas silvestris</name>
    <dbReference type="NCBI Taxonomy" id="2740184"/>
    <lineage>
        <taxon>Bacteria</taxon>
        <taxon>Pseudomonadati</taxon>
        <taxon>Thermodesulfobacteriota</taxon>
        <taxon>Desulfuromonadia</taxon>
        <taxon>Geobacterales</taxon>
        <taxon>Geobacteraceae</taxon>
        <taxon>Geomonas</taxon>
    </lineage>
</organism>
<sequence>MSLQEEIRQFIVDTFLFGEDGGLRDDSSFLQEGIVDSTGILQLVSFLQERYLISIEDAELIPDNLDSIGKVATFVRSKQAAPGTGQATAQALVPEPA</sequence>
<dbReference type="InterPro" id="IPR036736">
    <property type="entry name" value="ACP-like_sf"/>
</dbReference>
<dbReference type="Gene3D" id="1.10.1200.10">
    <property type="entry name" value="ACP-like"/>
    <property type="match status" value="1"/>
</dbReference>
<accession>A0A6V8MPR0</accession>
<evidence type="ECO:0000259" key="1">
    <source>
        <dbReference type="PROSITE" id="PS50075"/>
    </source>
</evidence>
<dbReference type="InterPro" id="IPR009081">
    <property type="entry name" value="PP-bd_ACP"/>
</dbReference>
<comment type="caution">
    <text evidence="2">The sequence shown here is derived from an EMBL/GenBank/DDBJ whole genome shotgun (WGS) entry which is preliminary data.</text>
</comment>
<dbReference type="Proteomes" id="UP000556026">
    <property type="component" value="Unassembled WGS sequence"/>
</dbReference>
<feature type="domain" description="Carrier" evidence="1">
    <location>
        <begin position="1"/>
        <end position="79"/>
    </location>
</feature>
<gene>
    <name evidence="2" type="ORF">GMST_40180</name>
</gene>
<reference evidence="3" key="1">
    <citation type="submission" date="2020-06" db="EMBL/GenBank/DDBJ databases">
        <title>Draft genomic sequence of Geomonas sp. Red330.</title>
        <authorList>
            <person name="Itoh H."/>
            <person name="Zhenxing X."/>
            <person name="Ushijima N."/>
            <person name="Masuda Y."/>
            <person name="Shiratori Y."/>
            <person name="Senoo K."/>
        </authorList>
    </citation>
    <scope>NUCLEOTIDE SEQUENCE [LARGE SCALE GENOMIC DNA]</scope>
    <source>
        <strain evidence="3">Red330</strain>
    </source>
</reference>
<evidence type="ECO:0000313" key="2">
    <source>
        <dbReference type="EMBL" id="GFO61693.1"/>
    </source>
</evidence>
<keyword evidence="3" id="KW-1185">Reference proteome</keyword>
<dbReference type="RefSeq" id="WP_183356481.1">
    <property type="nucleotide sequence ID" value="NZ_BLXX01000018.1"/>
</dbReference>
<evidence type="ECO:0000313" key="3">
    <source>
        <dbReference type="Proteomes" id="UP000556026"/>
    </source>
</evidence>
<dbReference type="PROSITE" id="PS50075">
    <property type="entry name" value="CARRIER"/>
    <property type="match status" value="1"/>
</dbReference>
<dbReference type="AlphaFoldDB" id="A0A6V8MPR0"/>
<dbReference type="EMBL" id="BLXX01000018">
    <property type="protein sequence ID" value="GFO61693.1"/>
    <property type="molecule type" value="Genomic_DNA"/>
</dbReference>